<protein>
    <recommendedName>
        <fullName evidence="1">BioF2-like acetyltransferase domain-containing protein</fullName>
    </recommendedName>
</protein>
<dbReference type="Pfam" id="PF13480">
    <property type="entry name" value="Acetyltransf_6"/>
    <property type="match status" value="1"/>
</dbReference>
<name>A0A1F7RIQ3_9BACT</name>
<evidence type="ECO:0000313" key="2">
    <source>
        <dbReference type="EMBL" id="OGL41466.1"/>
    </source>
</evidence>
<evidence type="ECO:0000313" key="3">
    <source>
        <dbReference type="Proteomes" id="UP000178526"/>
    </source>
</evidence>
<dbReference type="AlphaFoldDB" id="A0A1F7RIQ3"/>
<dbReference type="Proteomes" id="UP000178526">
    <property type="component" value="Unassembled WGS sequence"/>
</dbReference>
<feature type="domain" description="BioF2-like acetyltransferase" evidence="1">
    <location>
        <begin position="58"/>
        <end position="204"/>
    </location>
</feature>
<accession>A0A1F7RIQ3</accession>
<gene>
    <name evidence="2" type="ORF">A2042_01460</name>
</gene>
<proteinExistence type="predicted"/>
<sequence length="265" mass="31872">DLWDVLLISDIIEDSPTVKFLSDKVILNRYDIIKHKTTINPYMHLPKTEDDFYQKLGSKRRSDIKVKIKRLSEEHKLSYFEVVDKSYLNEYFDIFVNLHRILWNERGLPGMFKRKSFLDFHKTVAFCFFEKDWLKLYFFNIDDIPVASLYGFKYKDKFYYYQSGFNPKWKAYGAGKLLIVHTVTEAIKTNLKEYDFLRGDADYKYQFTNKSRHNLEILITKNDFKCKAYIFKKRLGKSFKNILKDMLPQDIVGRVKKIRDHITLR</sequence>
<evidence type="ECO:0000259" key="1">
    <source>
        <dbReference type="Pfam" id="PF13480"/>
    </source>
</evidence>
<feature type="non-terminal residue" evidence="2">
    <location>
        <position position="1"/>
    </location>
</feature>
<comment type="caution">
    <text evidence="2">The sequence shown here is derived from an EMBL/GenBank/DDBJ whole genome shotgun (WGS) entry which is preliminary data.</text>
</comment>
<reference evidence="2 3" key="1">
    <citation type="journal article" date="2016" name="Nat. Commun.">
        <title>Thousands of microbial genomes shed light on interconnected biogeochemical processes in an aquifer system.</title>
        <authorList>
            <person name="Anantharaman K."/>
            <person name="Brown C.T."/>
            <person name="Hug L.A."/>
            <person name="Sharon I."/>
            <person name="Castelle C.J."/>
            <person name="Probst A.J."/>
            <person name="Thomas B.C."/>
            <person name="Singh A."/>
            <person name="Wilkins M.J."/>
            <person name="Karaoz U."/>
            <person name="Brodie E.L."/>
            <person name="Williams K.H."/>
            <person name="Hubbard S.S."/>
            <person name="Banfield J.F."/>
        </authorList>
    </citation>
    <scope>NUCLEOTIDE SEQUENCE [LARGE SCALE GENOMIC DNA]</scope>
</reference>
<dbReference type="Gene3D" id="3.40.630.30">
    <property type="match status" value="1"/>
</dbReference>
<dbReference type="InterPro" id="IPR016181">
    <property type="entry name" value="Acyl_CoA_acyltransferase"/>
</dbReference>
<dbReference type="InterPro" id="IPR038740">
    <property type="entry name" value="BioF2-like_GNAT_dom"/>
</dbReference>
<dbReference type="EMBL" id="MGDB01000070">
    <property type="protein sequence ID" value="OGL41466.1"/>
    <property type="molecule type" value="Genomic_DNA"/>
</dbReference>
<organism evidence="2 3">
    <name type="scientific">Candidatus Schekmanbacteria bacterium GWA2_38_11</name>
    <dbReference type="NCBI Taxonomy" id="1817876"/>
    <lineage>
        <taxon>Bacteria</taxon>
        <taxon>Candidatus Schekmaniibacteriota</taxon>
    </lineage>
</organism>
<dbReference type="SUPFAM" id="SSF55729">
    <property type="entry name" value="Acyl-CoA N-acyltransferases (Nat)"/>
    <property type="match status" value="1"/>
</dbReference>